<keyword evidence="3" id="KW-1185">Reference proteome</keyword>
<gene>
    <name evidence="2" type="ORF">MAR_011839</name>
</gene>
<reference evidence="2" key="1">
    <citation type="submission" date="2022-11" db="EMBL/GenBank/DDBJ databases">
        <title>Centuries of genome instability and evolution in soft-shell clam transmissible cancer (bioRxiv).</title>
        <authorList>
            <person name="Hart S.F.M."/>
            <person name="Yonemitsu M.A."/>
            <person name="Giersch R.M."/>
            <person name="Beal B.F."/>
            <person name="Arriagada G."/>
            <person name="Davis B.W."/>
            <person name="Ostrander E.A."/>
            <person name="Goff S.P."/>
            <person name="Metzger M.J."/>
        </authorList>
    </citation>
    <scope>NUCLEOTIDE SEQUENCE</scope>
    <source>
        <strain evidence="2">MELC-2E11</strain>
        <tissue evidence="2">Siphon/mantle</tissue>
    </source>
</reference>
<dbReference type="EMBL" id="CP111025">
    <property type="protein sequence ID" value="WAR26135.1"/>
    <property type="molecule type" value="Genomic_DNA"/>
</dbReference>
<name>A0ABY7FVB5_MYAAR</name>
<dbReference type="Proteomes" id="UP001164746">
    <property type="component" value="Chromosome 14"/>
</dbReference>
<evidence type="ECO:0000313" key="3">
    <source>
        <dbReference type="Proteomes" id="UP001164746"/>
    </source>
</evidence>
<evidence type="ECO:0000256" key="1">
    <source>
        <dbReference type="SAM" id="MobiDB-lite"/>
    </source>
</evidence>
<evidence type="ECO:0000313" key="2">
    <source>
        <dbReference type="EMBL" id="WAR26135.1"/>
    </source>
</evidence>
<feature type="compositionally biased region" description="Polar residues" evidence="1">
    <location>
        <begin position="29"/>
        <end position="42"/>
    </location>
</feature>
<sequence length="51" mass="5816">MMMENPTRMKVVRHSSSETETESQEQSTKDQATNTNLSSNQVIGEGRMDFH</sequence>
<organism evidence="2 3">
    <name type="scientific">Mya arenaria</name>
    <name type="common">Soft-shell clam</name>
    <dbReference type="NCBI Taxonomy" id="6604"/>
    <lineage>
        <taxon>Eukaryota</taxon>
        <taxon>Metazoa</taxon>
        <taxon>Spiralia</taxon>
        <taxon>Lophotrochozoa</taxon>
        <taxon>Mollusca</taxon>
        <taxon>Bivalvia</taxon>
        <taxon>Autobranchia</taxon>
        <taxon>Heteroconchia</taxon>
        <taxon>Euheterodonta</taxon>
        <taxon>Imparidentia</taxon>
        <taxon>Neoheterodontei</taxon>
        <taxon>Myida</taxon>
        <taxon>Myoidea</taxon>
        <taxon>Myidae</taxon>
        <taxon>Mya</taxon>
    </lineage>
</organism>
<protein>
    <submittedName>
        <fullName evidence="2">Uncharacterized protein</fullName>
    </submittedName>
</protein>
<feature type="region of interest" description="Disordered" evidence="1">
    <location>
        <begin position="1"/>
        <end position="51"/>
    </location>
</feature>
<accession>A0ABY7FVB5</accession>
<proteinExistence type="predicted"/>